<dbReference type="Pfam" id="PF07992">
    <property type="entry name" value="Pyr_redox_2"/>
    <property type="match status" value="1"/>
</dbReference>
<dbReference type="Proteomes" id="UP000290191">
    <property type="component" value="Unassembled WGS sequence"/>
</dbReference>
<keyword evidence="5" id="KW-1185">Reference proteome</keyword>
<reference evidence="4 5" key="1">
    <citation type="submission" date="2017-10" db="EMBL/GenBank/DDBJ databases">
        <title>Genomics of the genus Arcobacter.</title>
        <authorList>
            <person name="Perez-Cataluna A."/>
            <person name="Figueras M.J."/>
        </authorList>
    </citation>
    <scope>NUCLEOTIDE SEQUENCE [LARGE SCALE GENOMIC DNA]</scope>
    <source>
        <strain evidence="4 5">DSM 24636</strain>
    </source>
</reference>
<dbReference type="InterPro" id="IPR050097">
    <property type="entry name" value="Ferredoxin-NADP_redctase_2"/>
</dbReference>
<dbReference type="GO" id="GO:0016491">
    <property type="term" value="F:oxidoreductase activity"/>
    <property type="evidence" value="ECO:0007669"/>
    <property type="project" value="UniProtKB-KW"/>
</dbReference>
<evidence type="ECO:0000259" key="3">
    <source>
        <dbReference type="Pfam" id="PF07992"/>
    </source>
</evidence>
<dbReference type="EMBL" id="PDKO01000010">
    <property type="protein sequence ID" value="RXJ62027.1"/>
    <property type="molecule type" value="Genomic_DNA"/>
</dbReference>
<sequence length="198" mass="21538">MYDVVIVGAGAAGFGCALTLASANDKFEWAKDKTYLMFDNNKSDLNAAKYCNVAGVDFGINGVELLEKMKKQLSNFKACQLKNDTVTKIEKSDNIFKVTAQNETVEAKIVVLATGFHKFEIKCEGVEVKANDNAPKPNLIYIENKNNLIKENLYVAGLASKVPTMLSVASGDGAKVACDIFKQWSGKVAVVHDFASKK</sequence>
<dbReference type="RefSeq" id="WP_129082560.1">
    <property type="nucleotide sequence ID" value="NZ_CP041070.1"/>
</dbReference>
<accession>A0A4Q0XWU1</accession>
<keyword evidence="2" id="KW-0560">Oxidoreductase</keyword>
<feature type="domain" description="FAD/NAD(P)-binding" evidence="3">
    <location>
        <begin position="2"/>
        <end position="131"/>
    </location>
</feature>
<gene>
    <name evidence="4" type="ORF">CRV06_11370</name>
</gene>
<evidence type="ECO:0000256" key="2">
    <source>
        <dbReference type="ARBA" id="ARBA00023002"/>
    </source>
</evidence>
<dbReference type="AlphaFoldDB" id="A0A4Q0XWU1"/>
<dbReference type="OrthoDB" id="5345169at2"/>
<dbReference type="PRINTS" id="PR00469">
    <property type="entry name" value="PNDRDTASEII"/>
</dbReference>
<dbReference type="PANTHER" id="PTHR48105">
    <property type="entry name" value="THIOREDOXIN REDUCTASE 1-RELATED-RELATED"/>
    <property type="match status" value="1"/>
</dbReference>
<protein>
    <recommendedName>
        <fullName evidence="3">FAD/NAD(P)-binding domain-containing protein</fullName>
    </recommendedName>
</protein>
<name>A0A4Q0XWU1_9BACT</name>
<dbReference type="Gene3D" id="3.50.50.60">
    <property type="entry name" value="FAD/NAD(P)-binding domain"/>
    <property type="match status" value="1"/>
</dbReference>
<dbReference type="InterPro" id="IPR036188">
    <property type="entry name" value="FAD/NAD-bd_sf"/>
</dbReference>
<keyword evidence="1" id="KW-0285">Flavoprotein</keyword>
<dbReference type="STRING" id="877500.GCA_000935065_00841"/>
<evidence type="ECO:0000313" key="5">
    <source>
        <dbReference type="Proteomes" id="UP000290191"/>
    </source>
</evidence>
<dbReference type="PRINTS" id="PR00368">
    <property type="entry name" value="FADPNR"/>
</dbReference>
<proteinExistence type="predicted"/>
<evidence type="ECO:0000313" key="4">
    <source>
        <dbReference type="EMBL" id="RXJ62027.1"/>
    </source>
</evidence>
<evidence type="ECO:0000256" key="1">
    <source>
        <dbReference type="ARBA" id="ARBA00022630"/>
    </source>
</evidence>
<dbReference type="SUPFAM" id="SSF51905">
    <property type="entry name" value="FAD/NAD(P)-binding domain"/>
    <property type="match status" value="1"/>
</dbReference>
<dbReference type="InterPro" id="IPR023753">
    <property type="entry name" value="FAD/NAD-binding_dom"/>
</dbReference>
<comment type="caution">
    <text evidence="4">The sequence shown here is derived from an EMBL/GenBank/DDBJ whole genome shotgun (WGS) entry which is preliminary data.</text>
</comment>
<organism evidence="4 5">
    <name type="scientific">Halarcobacter anaerophilus</name>
    <dbReference type="NCBI Taxonomy" id="877500"/>
    <lineage>
        <taxon>Bacteria</taxon>
        <taxon>Pseudomonadati</taxon>
        <taxon>Campylobacterota</taxon>
        <taxon>Epsilonproteobacteria</taxon>
        <taxon>Campylobacterales</taxon>
        <taxon>Arcobacteraceae</taxon>
        <taxon>Halarcobacter</taxon>
    </lineage>
</organism>